<reference evidence="1 2" key="1">
    <citation type="submission" date="2014-04" db="EMBL/GenBank/DDBJ databases">
        <authorList>
            <consortium name="DOE Joint Genome Institute"/>
            <person name="Kuo A."/>
            <person name="Girlanda M."/>
            <person name="Perotto S."/>
            <person name="Kohler A."/>
            <person name="Nagy L.G."/>
            <person name="Floudas D."/>
            <person name="Copeland A."/>
            <person name="Barry K.W."/>
            <person name="Cichocki N."/>
            <person name="Veneault-Fourrey C."/>
            <person name="LaButti K."/>
            <person name="Lindquist E.A."/>
            <person name="Lipzen A."/>
            <person name="Lundell T."/>
            <person name="Morin E."/>
            <person name="Murat C."/>
            <person name="Sun H."/>
            <person name="Tunlid A."/>
            <person name="Henrissat B."/>
            <person name="Grigoriev I.V."/>
            <person name="Hibbett D.S."/>
            <person name="Martin F."/>
            <person name="Nordberg H.P."/>
            <person name="Cantor M.N."/>
            <person name="Hua S.X."/>
        </authorList>
    </citation>
    <scope>NUCLEOTIDE SEQUENCE [LARGE SCALE GENOMIC DNA]</scope>
    <source>
        <strain evidence="1 2">MUT 4182</strain>
    </source>
</reference>
<name>A0A0C3Q1G9_9AGAM</name>
<keyword evidence="2" id="KW-1185">Reference proteome</keyword>
<dbReference type="HOGENOM" id="CLU_2499534_0_0_1"/>
<protein>
    <submittedName>
        <fullName evidence="1">Uncharacterized protein</fullName>
    </submittedName>
</protein>
<accession>A0A0C3Q1G9</accession>
<organism evidence="1 2">
    <name type="scientific">Tulasnella calospora MUT 4182</name>
    <dbReference type="NCBI Taxonomy" id="1051891"/>
    <lineage>
        <taxon>Eukaryota</taxon>
        <taxon>Fungi</taxon>
        <taxon>Dikarya</taxon>
        <taxon>Basidiomycota</taxon>
        <taxon>Agaricomycotina</taxon>
        <taxon>Agaricomycetes</taxon>
        <taxon>Cantharellales</taxon>
        <taxon>Tulasnellaceae</taxon>
        <taxon>Tulasnella</taxon>
    </lineage>
</organism>
<evidence type="ECO:0000313" key="1">
    <source>
        <dbReference type="EMBL" id="KIO22055.1"/>
    </source>
</evidence>
<dbReference type="EMBL" id="KN823120">
    <property type="protein sequence ID" value="KIO22055.1"/>
    <property type="molecule type" value="Genomic_DNA"/>
</dbReference>
<proteinExistence type="predicted"/>
<reference evidence="2" key="2">
    <citation type="submission" date="2015-01" db="EMBL/GenBank/DDBJ databases">
        <title>Evolutionary Origins and Diversification of the Mycorrhizal Mutualists.</title>
        <authorList>
            <consortium name="DOE Joint Genome Institute"/>
            <consortium name="Mycorrhizal Genomics Consortium"/>
            <person name="Kohler A."/>
            <person name="Kuo A."/>
            <person name="Nagy L.G."/>
            <person name="Floudas D."/>
            <person name="Copeland A."/>
            <person name="Barry K.W."/>
            <person name="Cichocki N."/>
            <person name="Veneault-Fourrey C."/>
            <person name="LaButti K."/>
            <person name="Lindquist E.A."/>
            <person name="Lipzen A."/>
            <person name="Lundell T."/>
            <person name="Morin E."/>
            <person name="Murat C."/>
            <person name="Riley R."/>
            <person name="Ohm R."/>
            <person name="Sun H."/>
            <person name="Tunlid A."/>
            <person name="Henrissat B."/>
            <person name="Grigoriev I.V."/>
            <person name="Hibbett D.S."/>
            <person name="Martin F."/>
        </authorList>
    </citation>
    <scope>NUCLEOTIDE SEQUENCE [LARGE SCALE GENOMIC DNA]</scope>
    <source>
        <strain evidence="2">MUT 4182</strain>
    </source>
</reference>
<evidence type="ECO:0000313" key="2">
    <source>
        <dbReference type="Proteomes" id="UP000054248"/>
    </source>
</evidence>
<gene>
    <name evidence="1" type="ORF">M407DRAFT_245304</name>
</gene>
<sequence length="86" mass="9449">MIVHGSRRTPEERLHCLVYPSEEVRSKPTSPGSGLSGRTGIRWLWEAFAPMLILLCAPDGPAADASGIEILTRGYSEAGWKVRERA</sequence>
<dbReference type="Proteomes" id="UP000054248">
    <property type="component" value="Unassembled WGS sequence"/>
</dbReference>
<dbReference type="AlphaFoldDB" id="A0A0C3Q1G9"/>